<evidence type="ECO:0000256" key="1">
    <source>
        <dbReference type="PROSITE-ProRule" id="PRU00285"/>
    </source>
</evidence>
<dbReference type="Proteomes" id="UP000058636">
    <property type="component" value="Unassembled WGS sequence"/>
</dbReference>
<dbReference type="SUPFAM" id="SSF49764">
    <property type="entry name" value="HSP20-like chaperones"/>
    <property type="match status" value="1"/>
</dbReference>
<dbReference type="InterPro" id="IPR007052">
    <property type="entry name" value="CS_dom"/>
</dbReference>
<comment type="caution">
    <text evidence="5">The sequence shown here is derived from an EMBL/GenBank/DDBJ whole genome shotgun (WGS) entry which is preliminary data.</text>
</comment>
<evidence type="ECO:0000256" key="2">
    <source>
        <dbReference type="RuleBase" id="RU003616"/>
    </source>
</evidence>
<accession>A0A117L2K8</accession>
<gene>
    <name evidence="5" type="ORF">XD57_1213</name>
</gene>
<dbReference type="AlphaFoldDB" id="A0A117L2K8"/>
<dbReference type="InterPro" id="IPR008978">
    <property type="entry name" value="HSP20-like_chaperone"/>
</dbReference>
<dbReference type="PROSITE" id="PS51203">
    <property type="entry name" value="CS"/>
    <property type="match status" value="1"/>
</dbReference>
<feature type="domain" description="SHSP" evidence="3">
    <location>
        <begin position="34"/>
        <end position="146"/>
    </location>
</feature>
<organism evidence="5 6">
    <name type="scientific">Thermotoga petrophila</name>
    <dbReference type="NCBI Taxonomy" id="93929"/>
    <lineage>
        <taxon>Bacteria</taxon>
        <taxon>Thermotogati</taxon>
        <taxon>Thermotogota</taxon>
        <taxon>Thermotogae</taxon>
        <taxon>Thermotogales</taxon>
        <taxon>Thermotogaceae</taxon>
        <taxon>Thermotoga</taxon>
    </lineage>
</organism>
<reference evidence="5 6" key="1">
    <citation type="journal article" date="2015" name="MBio">
        <title>Genome-Resolved Metagenomic Analysis Reveals Roles for Candidate Phyla and Other Microbial Community Members in Biogeochemical Transformations in Oil Reservoirs.</title>
        <authorList>
            <person name="Hu P."/>
            <person name="Tom L."/>
            <person name="Singh A."/>
            <person name="Thomas B.C."/>
            <person name="Baker B.J."/>
            <person name="Piceno Y.M."/>
            <person name="Andersen G.L."/>
            <person name="Banfield J.F."/>
        </authorList>
    </citation>
    <scope>NUCLEOTIDE SEQUENCE [LARGE SCALE GENOMIC DNA]</scope>
    <source>
        <strain evidence="5">46_26</strain>
    </source>
</reference>
<dbReference type="PROSITE" id="PS01031">
    <property type="entry name" value="SHSP"/>
    <property type="match status" value="1"/>
</dbReference>
<dbReference type="PANTHER" id="PTHR11527">
    <property type="entry name" value="HEAT-SHOCK PROTEIN 20 FAMILY MEMBER"/>
    <property type="match status" value="1"/>
</dbReference>
<dbReference type="Pfam" id="PF00011">
    <property type="entry name" value="HSP20"/>
    <property type="match status" value="1"/>
</dbReference>
<comment type="similarity">
    <text evidence="1 2">Belongs to the small heat shock protein (HSP20) family.</text>
</comment>
<evidence type="ECO:0000313" key="6">
    <source>
        <dbReference type="Proteomes" id="UP000058636"/>
    </source>
</evidence>
<evidence type="ECO:0000313" key="5">
    <source>
        <dbReference type="EMBL" id="KUK22688.1"/>
    </source>
</evidence>
<name>A0A117L2K8_9THEM</name>
<evidence type="ECO:0000259" key="3">
    <source>
        <dbReference type="PROSITE" id="PS01031"/>
    </source>
</evidence>
<dbReference type="InterPro" id="IPR002068">
    <property type="entry name" value="A-crystallin/Hsp20_dom"/>
</dbReference>
<dbReference type="CDD" id="cd06464">
    <property type="entry name" value="ACD_sHsps-like"/>
    <property type="match status" value="1"/>
</dbReference>
<dbReference type="InterPro" id="IPR031107">
    <property type="entry name" value="Small_HSP"/>
</dbReference>
<dbReference type="PATRIC" id="fig|93930.3.peg.224"/>
<dbReference type="Gene3D" id="2.60.40.790">
    <property type="match status" value="1"/>
</dbReference>
<protein>
    <submittedName>
        <fullName evidence="5">Heat shock protein Hsp20</fullName>
    </submittedName>
</protein>
<feature type="domain" description="CS" evidence="4">
    <location>
        <begin position="38"/>
        <end position="141"/>
    </location>
</feature>
<sequence length="147" mass="17673">MLLGRREDIFRPFRELQREIDRLFDDFFRTEVRPVKEFFAPDMDVYETDDEVVIEVEIPGIDRKDVKITVEENILKISGEKKLEREQKGKNYYYVERSAGKFERAIRLPDYVDVEKIKAEYKNGVLTIRVPKKEERKKKVIEVEVQE</sequence>
<dbReference type="EMBL" id="LGFG01000109">
    <property type="protein sequence ID" value="KUK22688.1"/>
    <property type="molecule type" value="Genomic_DNA"/>
</dbReference>
<keyword evidence="5" id="KW-0346">Stress response</keyword>
<proteinExistence type="inferred from homology"/>
<evidence type="ECO:0000259" key="4">
    <source>
        <dbReference type="PROSITE" id="PS51203"/>
    </source>
</evidence>